<dbReference type="EMBL" id="MFYX01000077">
    <property type="protein sequence ID" value="OGK04005.1"/>
    <property type="molecule type" value="Genomic_DNA"/>
</dbReference>
<accession>A0A1F7FBG1</accession>
<organism evidence="1 2">
    <name type="scientific">Candidatus Raymondbacteria bacterium RIFOXYD12_FULL_49_13</name>
    <dbReference type="NCBI Taxonomy" id="1817890"/>
    <lineage>
        <taxon>Bacteria</taxon>
        <taxon>Raymondiibacteriota</taxon>
    </lineage>
</organism>
<name>A0A1F7FBG1_UNCRA</name>
<comment type="caution">
    <text evidence="1">The sequence shown here is derived from an EMBL/GenBank/DDBJ whole genome shotgun (WGS) entry which is preliminary data.</text>
</comment>
<sequence>MKMQLIVLLVVLVGTSAFGLSYSPWLNSERVPDWSGNWESFRNYSTLQGKTGQDFAIGVYNIFKDKSLGIMHVGGTVEPFINTVGYDYTQLWCYKAIRDPVKIMNLNGWGWCGQEGSNMAGAMQQAGVGPTHDIGWNGHGLMEVYYGGAWHYFDADLRGYVANPATGEVASAQQAIDSSSWVLATDYNCAVDATYIRNLVWPNGAFLAQRLWTSSHTMDFALRMGETFTRYWKGDSTRYFNSIDWYNGFPHIGNNILTTSYNGVVKENGMPCHGRPYSYCSGYYYATPGMGIFQYAPNLNSAYADYRDGVTIDSNVTQDNAGAGVPSGQNGYIVFDRFTPYILCGKNGLDFTNLSNQTGQTEGAVVTLALLGNANVRVSRNNGHTWTILGTNVTGTQTFDFTHTVYGFYQYMIRIDLLDGAKLTSYAEKAVVSAAPASLPLISGTTQMQFRTGDRYGFRTKTYLMDLDLHDSTQNLPATVTNHQPTSVTTRATGAIVKVNPPGNGKIRWLSIGGAFARTQNPGVEISTDGTHYTPIWNAGSYSWTTCPYRDCHWEAQFDTSVIFTTGPAGATYDWGRAAIITANAPESVWVKYTNNVNMIRIYAHYEEPDRPMQESPVTIINATDSGSVQQSFDSTAAYTVSALTGHNLWYSMSVASQENTELEKAMIDKMILALEIAPNPFNPVTRIRSQNPGFGNQTVEIEICTVHGKVVDKLHATSYELSAGIIWDAARFPSGLYIVRVKAGNRVTAKPVMLMK</sequence>
<dbReference type="Proteomes" id="UP000179243">
    <property type="component" value="Unassembled WGS sequence"/>
</dbReference>
<dbReference type="NCBIfam" id="TIGR04183">
    <property type="entry name" value="Por_Secre_tail"/>
    <property type="match status" value="1"/>
</dbReference>
<protein>
    <submittedName>
        <fullName evidence="1">Uncharacterized protein</fullName>
    </submittedName>
</protein>
<evidence type="ECO:0000313" key="2">
    <source>
        <dbReference type="Proteomes" id="UP000179243"/>
    </source>
</evidence>
<evidence type="ECO:0000313" key="1">
    <source>
        <dbReference type="EMBL" id="OGK04005.1"/>
    </source>
</evidence>
<proteinExistence type="predicted"/>
<gene>
    <name evidence="1" type="ORF">A2519_00675</name>
</gene>
<dbReference type="InterPro" id="IPR026444">
    <property type="entry name" value="Secre_tail"/>
</dbReference>
<reference evidence="1 2" key="1">
    <citation type="journal article" date="2016" name="Nat. Commun.">
        <title>Thousands of microbial genomes shed light on interconnected biogeochemical processes in an aquifer system.</title>
        <authorList>
            <person name="Anantharaman K."/>
            <person name="Brown C.T."/>
            <person name="Hug L.A."/>
            <person name="Sharon I."/>
            <person name="Castelle C.J."/>
            <person name="Probst A.J."/>
            <person name="Thomas B.C."/>
            <person name="Singh A."/>
            <person name="Wilkins M.J."/>
            <person name="Karaoz U."/>
            <person name="Brodie E.L."/>
            <person name="Williams K.H."/>
            <person name="Hubbard S.S."/>
            <person name="Banfield J.F."/>
        </authorList>
    </citation>
    <scope>NUCLEOTIDE SEQUENCE [LARGE SCALE GENOMIC DNA]</scope>
</reference>
<dbReference type="AlphaFoldDB" id="A0A1F7FBG1"/>